<comment type="caution">
    <text evidence="1">The sequence shown here is derived from an EMBL/GenBank/DDBJ whole genome shotgun (WGS) entry which is preliminary data.</text>
</comment>
<reference evidence="1 2" key="1">
    <citation type="submission" date="2022-04" db="EMBL/GenBank/DDBJ databases">
        <title>Rhizobium coralii sp. nov., isolated from coral Turbinaria peltata.</title>
        <authorList>
            <person name="Sun H."/>
        </authorList>
    </citation>
    <scope>NUCLEOTIDE SEQUENCE [LARGE SCALE GENOMIC DNA]</scope>
    <source>
        <strain evidence="1 2">NTR19</strain>
    </source>
</reference>
<dbReference type="RefSeq" id="WP_248682047.1">
    <property type="nucleotide sequence ID" value="NZ_JALPRY010000006.1"/>
</dbReference>
<evidence type="ECO:0000313" key="2">
    <source>
        <dbReference type="Proteomes" id="UP001202827"/>
    </source>
</evidence>
<proteinExistence type="predicted"/>
<name>A0ABT0IN26_9HYPH</name>
<protein>
    <submittedName>
        <fullName evidence="1">Uncharacterized protein</fullName>
    </submittedName>
</protein>
<keyword evidence="2" id="KW-1185">Reference proteome</keyword>
<gene>
    <name evidence="1" type="ORF">M0654_04690</name>
</gene>
<accession>A0ABT0IN26</accession>
<dbReference type="EMBL" id="JALPRY010000006">
    <property type="protein sequence ID" value="MCK8779277.1"/>
    <property type="molecule type" value="Genomic_DNA"/>
</dbReference>
<organism evidence="1 2">
    <name type="scientific">Neorhizobium turbinariae</name>
    <dbReference type="NCBI Taxonomy" id="2937795"/>
    <lineage>
        <taxon>Bacteria</taxon>
        <taxon>Pseudomonadati</taxon>
        <taxon>Pseudomonadota</taxon>
        <taxon>Alphaproteobacteria</taxon>
        <taxon>Hyphomicrobiales</taxon>
        <taxon>Rhizobiaceae</taxon>
        <taxon>Rhizobium/Agrobacterium group</taxon>
        <taxon>Neorhizobium</taxon>
    </lineage>
</organism>
<evidence type="ECO:0000313" key="1">
    <source>
        <dbReference type="EMBL" id="MCK8779277.1"/>
    </source>
</evidence>
<dbReference type="Proteomes" id="UP001202827">
    <property type="component" value="Unassembled WGS sequence"/>
</dbReference>
<sequence>MRTKMFHSAARSAPPEALRWPREAEINGDQPHHLAKHVSTLQLGCELRRIGILALADNPDLRERPAPLQRLHHNHTRGQAICIMIAGNKRFFPDGRHNVGENRGRLHATKLLCVIHGT</sequence>